<name>A0A5C5FQN5_9BASI</name>
<accession>A0A5C5FQN5</accession>
<gene>
    <name evidence="5" type="ORF">DMC30DRAFT_418110</name>
</gene>
<evidence type="ECO:0000256" key="4">
    <source>
        <dbReference type="SAM" id="MobiDB-lite"/>
    </source>
</evidence>
<feature type="region of interest" description="Disordered" evidence="4">
    <location>
        <begin position="772"/>
        <end position="824"/>
    </location>
</feature>
<feature type="region of interest" description="Disordered" evidence="4">
    <location>
        <begin position="1221"/>
        <end position="1353"/>
    </location>
</feature>
<dbReference type="SUPFAM" id="SSF48371">
    <property type="entry name" value="ARM repeat"/>
    <property type="match status" value="1"/>
</dbReference>
<feature type="compositionally biased region" description="Low complexity" evidence="4">
    <location>
        <begin position="1279"/>
        <end position="1298"/>
    </location>
</feature>
<dbReference type="InterPro" id="IPR007015">
    <property type="entry name" value="DNA_pol_V/MYBBP1A"/>
</dbReference>
<dbReference type="GO" id="GO:0005730">
    <property type="term" value="C:nucleolus"/>
    <property type="evidence" value="ECO:0007669"/>
    <property type="project" value="InterPro"/>
</dbReference>
<feature type="compositionally biased region" description="Acidic residues" evidence="4">
    <location>
        <begin position="798"/>
        <end position="824"/>
    </location>
</feature>
<comment type="caution">
    <text evidence="5">The sequence shown here is derived from an EMBL/GenBank/DDBJ whole genome shotgun (WGS) entry which is preliminary data.</text>
</comment>
<evidence type="ECO:0000256" key="2">
    <source>
        <dbReference type="ARBA" id="ARBA00006809"/>
    </source>
</evidence>
<dbReference type="Proteomes" id="UP000311382">
    <property type="component" value="Unassembled WGS sequence"/>
</dbReference>
<feature type="region of interest" description="Disordered" evidence="4">
    <location>
        <begin position="844"/>
        <end position="864"/>
    </location>
</feature>
<dbReference type="GO" id="GO:0006355">
    <property type="term" value="P:regulation of DNA-templated transcription"/>
    <property type="evidence" value="ECO:0007669"/>
    <property type="project" value="InterPro"/>
</dbReference>
<dbReference type="PANTHER" id="PTHR13213">
    <property type="entry name" value="MYB-BINDING PROTEIN 1A FAMILY MEMBER"/>
    <property type="match status" value="1"/>
</dbReference>
<evidence type="ECO:0000256" key="3">
    <source>
        <dbReference type="ARBA" id="ARBA00023242"/>
    </source>
</evidence>
<organism evidence="5 6">
    <name type="scientific">Rhodotorula diobovata</name>
    <dbReference type="NCBI Taxonomy" id="5288"/>
    <lineage>
        <taxon>Eukaryota</taxon>
        <taxon>Fungi</taxon>
        <taxon>Dikarya</taxon>
        <taxon>Basidiomycota</taxon>
        <taxon>Pucciniomycotina</taxon>
        <taxon>Microbotryomycetes</taxon>
        <taxon>Sporidiobolales</taxon>
        <taxon>Sporidiobolaceae</taxon>
        <taxon>Rhodotorula</taxon>
    </lineage>
</organism>
<protein>
    <submittedName>
        <fullName evidence="5">DNA polymerase phi-domain-containing protein</fullName>
    </submittedName>
</protein>
<feature type="compositionally biased region" description="Low complexity" evidence="4">
    <location>
        <begin position="1256"/>
        <end position="1272"/>
    </location>
</feature>
<dbReference type="PANTHER" id="PTHR13213:SF2">
    <property type="entry name" value="MYB-BINDING PROTEIN 1A"/>
    <property type="match status" value="1"/>
</dbReference>
<feature type="compositionally biased region" description="Basic residues" evidence="4">
    <location>
        <begin position="1336"/>
        <end position="1346"/>
    </location>
</feature>
<feature type="region of interest" description="Disordered" evidence="4">
    <location>
        <begin position="271"/>
        <end position="297"/>
    </location>
</feature>
<comment type="similarity">
    <text evidence="2">Belongs to the MYBBP1A family.</text>
</comment>
<reference evidence="5 6" key="1">
    <citation type="submission" date="2019-03" db="EMBL/GenBank/DDBJ databases">
        <title>Rhodosporidium diobovatum UCD-FST 08-225 genome sequencing, assembly, and annotation.</title>
        <authorList>
            <person name="Fakankun I.U."/>
            <person name="Fristensky B."/>
            <person name="Levin D.B."/>
        </authorList>
    </citation>
    <scope>NUCLEOTIDE SEQUENCE [LARGE SCALE GENOMIC DNA]</scope>
    <source>
        <strain evidence="5 6">UCD-FST 08-225</strain>
    </source>
</reference>
<feature type="compositionally biased region" description="Polar residues" evidence="4">
    <location>
        <begin position="283"/>
        <end position="294"/>
    </location>
</feature>
<dbReference type="GO" id="GO:0000182">
    <property type="term" value="F:rDNA binding"/>
    <property type="evidence" value="ECO:0007669"/>
    <property type="project" value="TreeGrafter"/>
</dbReference>
<comment type="subcellular location">
    <subcellularLocation>
        <location evidence="1">Nucleus</location>
    </subcellularLocation>
</comment>
<proteinExistence type="inferred from homology"/>
<dbReference type="InterPro" id="IPR016024">
    <property type="entry name" value="ARM-type_fold"/>
</dbReference>
<keyword evidence="6" id="KW-1185">Reference proteome</keyword>
<feature type="compositionally biased region" description="Basic and acidic residues" evidence="4">
    <location>
        <begin position="1236"/>
        <end position="1245"/>
    </location>
</feature>
<dbReference type="STRING" id="5288.A0A5C5FQN5"/>
<dbReference type="EMBL" id="SOZI01000104">
    <property type="protein sequence ID" value="TNY19197.1"/>
    <property type="molecule type" value="Genomic_DNA"/>
</dbReference>
<keyword evidence="3" id="KW-0539">Nucleus</keyword>
<sequence length="1353" mass="141091">MPPATQHPVGQSQGRHSILPLFPLLASHNPSTRLDAASTLVNALPLDHSAGANVDPDTPYALKRLVAGLASSNDAARQGFAVALAQLVALLPADSPLARNILTQVFEQTTPKAGADAREERDLFFARLMGLHALVRSGVLLRDDAPGATTAGDRWKEAVGALVSLANKKTWIREPSYWVVCEALRALCAAPASLAWKDDALQWAVQRLVGDAREKARGFSPEKVAVVLVLQANNVDADWPALLSPTFPSGSLLARSSLSALASALRGASSSGSSPFDGASGPKQGSNAVKTSKGASAPAAGQAPHFVWSLLADSYFPSSGTPTTTDRAPFSAFWSACVDHSLFGSSSLPLKALGFSLVTLFLARVPPAEIPSLLSPHALRVLANHLRRETSGTGGEKTLLRVADKLVGSTLPAFFAASETNRAAALAALKKLVAPPDSQYNAFEPKVLERIVVKLNLAGVRGWVAHLRGVVLAPAIDDAAALSGSGADGDDADETSNALLEDAQARDKRLTAQRNWALDQLLFVVRNAGVAKDDEVVTGLLEFLAVVGWFDVLKEASKGARSYVPATPLAATHRTAARTRFFSILASLVSAPAPLGGPAWLARALALLDNLAADAKHFVRVARGGEDEDDDAEEDEDEAEGAAYDARLRELYIELAGGEGPRPAARALVEGVRLVAWDEGRDDAADVLEGAVDAVEALFPALSASVDDEDEAGEDEVEEKPEPATVVVDVLLALLRRPSAFVKAFAGPVVLKGLAEEVGLQAVELLRDVVAPEEEEEDQGEQDVEGEGAEKKKAAQEDGGDASDESDSASTDDDTDDDDDEGGFEVDEAFKNELLAALEAGGMAVPGASASDDGDEAMDGDESEEELLDDEAMLELDDKLADIFRANGGGRKSKKRDRQDDLHYRLRCLDLLDVLAHTKTASALLIPLYVPLFNLIRTASSSVEAELQAKAGKLLRFLVQPRKSADAAALVEPSDESSHAALEALDDLHRAAASTDAAALAPLCAQVAVALVKAAVTLAPAASRAHAQEHVARATAQSFETYLTTKNAKTRVQPQLTAEVAKRAPAAAWGALPRVLELAKGDGGKVNAFRRMQAFEVAQSLVTSFASLKTPESKSAVLAAIPAYRAALFTALSTSLTSTTAAAANFDAARLKLLAKQALACARLTVSLSSQAEAAKLWRPQEWSSLVADAAKSDRFKGAVGVTTLVKQLVGVLGSSVADGATAASSSSKKDKKRKAGAEAAKEQEQQGTPAKKAKASPAKGTPVAPSPAAAGGAKGKKATPAAASPAVVPAAVATPESEVQDESVEVDAAGDDSMAVDADTSGVAGGGDGSTPSQKKAKKDKKRSRRESAGKA</sequence>
<feature type="compositionally biased region" description="Acidic residues" evidence="4">
    <location>
        <begin position="1299"/>
        <end position="1311"/>
    </location>
</feature>
<feature type="compositionally biased region" description="Acidic residues" evidence="4">
    <location>
        <begin position="852"/>
        <end position="864"/>
    </location>
</feature>
<dbReference type="Pfam" id="PF04931">
    <property type="entry name" value="DNA_pol_phi"/>
    <property type="match status" value="1"/>
</dbReference>
<dbReference type="OrthoDB" id="342531at2759"/>
<evidence type="ECO:0000313" key="5">
    <source>
        <dbReference type="EMBL" id="TNY19197.1"/>
    </source>
</evidence>
<evidence type="ECO:0000256" key="1">
    <source>
        <dbReference type="ARBA" id="ARBA00004123"/>
    </source>
</evidence>
<feature type="compositionally biased region" description="Acidic residues" evidence="4">
    <location>
        <begin position="772"/>
        <end position="787"/>
    </location>
</feature>
<evidence type="ECO:0000313" key="6">
    <source>
        <dbReference type="Proteomes" id="UP000311382"/>
    </source>
</evidence>